<dbReference type="Gene3D" id="3.30.70.3090">
    <property type="entry name" value="ORF SCO4226, nickel-binding ferredoxin-like monomer"/>
    <property type="match status" value="1"/>
</dbReference>
<sequence>MPLYMDFHKIENVTIDDVLSAHMADESVQEKYGVKYHQFWVNQKEGTVFCLVEGPDAKTCELVHQIAHGNLACAMTEVEGSSFNLFMGDKLVVDHGLTRHEDGEIDEGYRSVLVASIRGITTAKNSSDFQRLQIPFWAKETVSKNIKLNRGRTKKAEADDTIIGVFNDVEDAIRCAAKIQDELQHSVEQPKVLFKMGISADQPVTPDGEFFSKAIRLSHRLCTTAFDNQILVSALASKLCAGVKTSGQIRFLGSHEEAFVFDLLNIADTKLADENFNVATICKDIGVSRPQLYRKVTALTGRAPNDFLRDIRLEKSLTLLKQRTKNISQIALEVGYSNPSYFSKCFAEKFGCMPSEVLASANR</sequence>
<dbReference type="Gene3D" id="1.10.10.60">
    <property type="entry name" value="Homeodomain-like"/>
    <property type="match status" value="1"/>
</dbReference>
<dbReference type="InterPro" id="IPR042557">
    <property type="entry name" value="SCO4226"/>
</dbReference>
<dbReference type="Pfam" id="PF14026">
    <property type="entry name" value="SCO4226-like"/>
    <property type="match status" value="1"/>
</dbReference>
<dbReference type="RefSeq" id="WP_202008719.1">
    <property type="nucleotide sequence ID" value="NZ_JAERRB010000002.1"/>
</dbReference>
<evidence type="ECO:0000256" key="2">
    <source>
        <dbReference type="ARBA" id="ARBA00023125"/>
    </source>
</evidence>
<dbReference type="Gene3D" id="3.30.70.1230">
    <property type="entry name" value="Nucleotide cyclase"/>
    <property type="match status" value="1"/>
</dbReference>
<accession>A0ABS1KPM5</accession>
<dbReference type="PANTHER" id="PTHR43280">
    <property type="entry name" value="ARAC-FAMILY TRANSCRIPTIONAL REGULATOR"/>
    <property type="match status" value="1"/>
</dbReference>
<dbReference type="SMART" id="SM00342">
    <property type="entry name" value="HTH_ARAC"/>
    <property type="match status" value="1"/>
</dbReference>
<evidence type="ECO:0000313" key="6">
    <source>
        <dbReference type="Proteomes" id="UP000613030"/>
    </source>
</evidence>
<evidence type="ECO:0000256" key="3">
    <source>
        <dbReference type="ARBA" id="ARBA00023163"/>
    </source>
</evidence>
<proteinExistence type="predicted"/>
<evidence type="ECO:0000313" key="5">
    <source>
        <dbReference type="EMBL" id="MBL0741371.1"/>
    </source>
</evidence>
<keyword evidence="3" id="KW-0804">Transcription</keyword>
<name>A0ABS1KPM5_9BACT</name>
<organism evidence="5 6">
    <name type="scientific">Chryseolinea lacunae</name>
    <dbReference type="NCBI Taxonomy" id="2801331"/>
    <lineage>
        <taxon>Bacteria</taxon>
        <taxon>Pseudomonadati</taxon>
        <taxon>Bacteroidota</taxon>
        <taxon>Cytophagia</taxon>
        <taxon>Cytophagales</taxon>
        <taxon>Fulvivirgaceae</taxon>
        <taxon>Chryseolinea</taxon>
    </lineage>
</organism>
<dbReference type="PANTHER" id="PTHR43280:SF2">
    <property type="entry name" value="HTH-TYPE TRANSCRIPTIONAL REGULATOR EXSA"/>
    <property type="match status" value="1"/>
</dbReference>
<dbReference type="InterPro" id="IPR029787">
    <property type="entry name" value="Nucleotide_cyclase"/>
</dbReference>
<dbReference type="Pfam" id="PF12833">
    <property type="entry name" value="HTH_18"/>
    <property type="match status" value="1"/>
</dbReference>
<keyword evidence="6" id="KW-1185">Reference proteome</keyword>
<dbReference type="SUPFAM" id="SSF46689">
    <property type="entry name" value="Homeodomain-like"/>
    <property type="match status" value="1"/>
</dbReference>
<reference evidence="5 6" key="1">
    <citation type="submission" date="2021-01" db="EMBL/GenBank/DDBJ databases">
        <title>Chryseolinea sp. Jin1 Genome sequencing and assembly.</title>
        <authorList>
            <person name="Kim I."/>
        </authorList>
    </citation>
    <scope>NUCLEOTIDE SEQUENCE [LARGE SCALE GENOMIC DNA]</scope>
    <source>
        <strain evidence="5 6">Jin1</strain>
    </source>
</reference>
<evidence type="ECO:0000256" key="1">
    <source>
        <dbReference type="ARBA" id="ARBA00023015"/>
    </source>
</evidence>
<keyword evidence="2" id="KW-0238">DNA-binding</keyword>
<evidence type="ECO:0000259" key="4">
    <source>
        <dbReference type="PROSITE" id="PS01124"/>
    </source>
</evidence>
<comment type="caution">
    <text evidence="5">The sequence shown here is derived from an EMBL/GenBank/DDBJ whole genome shotgun (WGS) entry which is preliminary data.</text>
</comment>
<dbReference type="PRINTS" id="PR00032">
    <property type="entry name" value="HTHARAC"/>
</dbReference>
<protein>
    <submittedName>
        <fullName evidence="5">DUF4242 domain-containing protein</fullName>
    </submittedName>
</protein>
<dbReference type="InterPro" id="IPR009057">
    <property type="entry name" value="Homeodomain-like_sf"/>
</dbReference>
<feature type="domain" description="HTH araC/xylS-type" evidence="4">
    <location>
        <begin position="261"/>
        <end position="360"/>
    </location>
</feature>
<dbReference type="InterPro" id="IPR025336">
    <property type="entry name" value="SCO4226-like"/>
</dbReference>
<keyword evidence="1" id="KW-0805">Transcription regulation</keyword>
<dbReference type="InterPro" id="IPR020449">
    <property type="entry name" value="Tscrpt_reg_AraC-type_HTH"/>
</dbReference>
<dbReference type="SUPFAM" id="SSF55073">
    <property type="entry name" value="Nucleotide cyclase"/>
    <property type="match status" value="1"/>
</dbReference>
<gene>
    <name evidence="5" type="ORF">JI741_09075</name>
</gene>
<dbReference type="Proteomes" id="UP000613030">
    <property type="component" value="Unassembled WGS sequence"/>
</dbReference>
<dbReference type="InterPro" id="IPR018060">
    <property type="entry name" value="HTH_AraC"/>
</dbReference>
<dbReference type="PROSITE" id="PS01124">
    <property type="entry name" value="HTH_ARAC_FAMILY_2"/>
    <property type="match status" value="1"/>
</dbReference>
<dbReference type="EMBL" id="JAERRB010000002">
    <property type="protein sequence ID" value="MBL0741371.1"/>
    <property type="molecule type" value="Genomic_DNA"/>
</dbReference>